<keyword evidence="3" id="KW-1185">Reference proteome</keyword>
<dbReference type="EMBL" id="JBJQOH010000006">
    <property type="protein sequence ID" value="KAL3682414.1"/>
    <property type="molecule type" value="Genomic_DNA"/>
</dbReference>
<comment type="caution">
    <text evidence="2">The sequence shown here is derived from an EMBL/GenBank/DDBJ whole genome shotgun (WGS) entry which is preliminary data.</text>
</comment>
<feature type="region of interest" description="Disordered" evidence="1">
    <location>
        <begin position="102"/>
        <end position="125"/>
    </location>
</feature>
<feature type="region of interest" description="Disordered" evidence="1">
    <location>
        <begin position="1"/>
        <end position="48"/>
    </location>
</feature>
<accession>A0ABD3GZ34</accession>
<name>A0ABD3GZ34_9MARC</name>
<organism evidence="2 3">
    <name type="scientific">Riccia sorocarpa</name>
    <dbReference type="NCBI Taxonomy" id="122646"/>
    <lineage>
        <taxon>Eukaryota</taxon>
        <taxon>Viridiplantae</taxon>
        <taxon>Streptophyta</taxon>
        <taxon>Embryophyta</taxon>
        <taxon>Marchantiophyta</taxon>
        <taxon>Marchantiopsida</taxon>
        <taxon>Marchantiidae</taxon>
        <taxon>Marchantiales</taxon>
        <taxon>Ricciaceae</taxon>
        <taxon>Riccia</taxon>
    </lineage>
</organism>
<feature type="compositionally biased region" description="Basic residues" evidence="1">
    <location>
        <begin position="105"/>
        <end position="119"/>
    </location>
</feature>
<protein>
    <submittedName>
        <fullName evidence="2">Uncharacterized protein</fullName>
    </submittedName>
</protein>
<evidence type="ECO:0000256" key="1">
    <source>
        <dbReference type="SAM" id="MobiDB-lite"/>
    </source>
</evidence>
<proteinExistence type="predicted"/>
<sequence>MSPTKKPERKRVRHLEFETSLSDEDNRGPGPSNTSPLGFKLGAQTKDEDLQQIERRDLKTSMFFNVTEVFAEAQRVLTRLSALTSAEAEIVKLKKKLEESQHEVKRARRKMKSSSKKKNQLKEKVKAKDQQLIEAEDIASFAENEVEVQRRVFVRKFLGLVIDKTSTKNFEQVTEVLDATKSQPDNQQERHADEMGEKVQTTYEDFAHTIT</sequence>
<feature type="region of interest" description="Disordered" evidence="1">
    <location>
        <begin position="178"/>
        <end position="198"/>
    </location>
</feature>
<reference evidence="2 3" key="1">
    <citation type="submission" date="2024-09" db="EMBL/GenBank/DDBJ databases">
        <title>Chromosome-scale assembly of Riccia sorocarpa.</title>
        <authorList>
            <person name="Paukszto L."/>
        </authorList>
    </citation>
    <scope>NUCLEOTIDE SEQUENCE [LARGE SCALE GENOMIC DNA]</scope>
    <source>
        <strain evidence="2">LP-2024</strain>
        <tissue evidence="2">Aerial parts of the thallus</tissue>
    </source>
</reference>
<evidence type="ECO:0000313" key="3">
    <source>
        <dbReference type="Proteomes" id="UP001633002"/>
    </source>
</evidence>
<dbReference type="Proteomes" id="UP001633002">
    <property type="component" value="Unassembled WGS sequence"/>
</dbReference>
<feature type="compositionally biased region" description="Basic and acidic residues" evidence="1">
    <location>
        <begin position="187"/>
        <end position="197"/>
    </location>
</feature>
<gene>
    <name evidence="2" type="ORF">R1sor_000436</name>
</gene>
<evidence type="ECO:0000313" key="2">
    <source>
        <dbReference type="EMBL" id="KAL3682414.1"/>
    </source>
</evidence>
<dbReference type="AlphaFoldDB" id="A0ABD3GZ34"/>